<dbReference type="SUPFAM" id="SSF51905">
    <property type="entry name" value="FAD/NAD(P)-binding domain"/>
    <property type="match status" value="1"/>
</dbReference>
<accession>F4FYR1</accession>
<sequence>MKERYVDTLIIGSGYAGVNAYYTLKRRGLIISKNKNFIFWTAKLRNIVSRNLKFAAPLPFVEERTVIDLDLQSKIIQTEQEKIYANNLIIAPGCERQNYDKVIKEAMSRSTISLGTVSHFDEYLLLQLGFYLRRLGKDVKVNTSYLSWLGSDVENQVRQLVSRAGLGYTEKPELIIDECTSVHPFTFYTPSRFLELYKNVYVAGDIIKGWPKLGELAMRTGIYVGGRILNKRMEEFKPTFIFILDGGFGEGLHIRSTKPWGGDYVSVKRSRIRPLLKRFIERYYVLRRGKMGFLINL</sequence>
<dbReference type="KEGG" id="mcn:Mcup_0191"/>
<keyword evidence="2" id="KW-1185">Reference proteome</keyword>
<dbReference type="OrthoDB" id="57506at2157"/>
<dbReference type="PANTHER" id="PTHR43755">
    <property type="match status" value="1"/>
</dbReference>
<dbReference type="EMBL" id="CP002656">
    <property type="protein sequence ID" value="AEB94300.1"/>
    <property type="molecule type" value="Genomic_DNA"/>
</dbReference>
<gene>
    <name evidence="1" type="ordered locus">Mcup_0191</name>
</gene>
<evidence type="ECO:0000313" key="2">
    <source>
        <dbReference type="Proteomes" id="UP000007812"/>
    </source>
</evidence>
<dbReference type="RefSeq" id="WP_013736800.1">
    <property type="nucleotide sequence ID" value="NC_015435.1"/>
</dbReference>
<reference evidence="1 2" key="1">
    <citation type="journal article" date="2011" name="J. Bacteriol.">
        <title>Complete genome sequence of Metallosphaera cuprina, a metal sulfide-oxidizing archaeon from a hot spring.</title>
        <authorList>
            <person name="Liu L.J."/>
            <person name="You X.Y."/>
            <person name="Zheng H."/>
            <person name="Wang S."/>
            <person name="Jiang C.Y."/>
            <person name="Liu S.J."/>
        </authorList>
    </citation>
    <scope>NUCLEOTIDE SEQUENCE [LARGE SCALE GENOMIC DNA]</scope>
    <source>
        <strain evidence="1 2">Ar-4</strain>
    </source>
</reference>
<dbReference type="STRING" id="1006006.Mcup_0191"/>
<organism evidence="1 2">
    <name type="scientific">Metallosphaera cuprina (strain Ar-4)</name>
    <dbReference type="NCBI Taxonomy" id="1006006"/>
    <lineage>
        <taxon>Archaea</taxon>
        <taxon>Thermoproteota</taxon>
        <taxon>Thermoprotei</taxon>
        <taxon>Sulfolobales</taxon>
        <taxon>Sulfolobaceae</taxon>
        <taxon>Metallosphaera</taxon>
    </lineage>
</organism>
<dbReference type="PANTHER" id="PTHR43755:SF1">
    <property type="entry name" value="FAD-DEPENDENT PYRIDINE NUCLEOTIDE-DISULPHIDE OXIDOREDUCTASE"/>
    <property type="match status" value="1"/>
</dbReference>
<evidence type="ECO:0008006" key="3">
    <source>
        <dbReference type="Google" id="ProtNLM"/>
    </source>
</evidence>
<dbReference type="HOGENOM" id="CLU_926288_0_0_2"/>
<dbReference type="GeneID" id="10492386"/>
<dbReference type="Proteomes" id="UP000007812">
    <property type="component" value="Chromosome"/>
</dbReference>
<dbReference type="Gene3D" id="3.50.50.100">
    <property type="match status" value="1"/>
</dbReference>
<proteinExistence type="predicted"/>
<dbReference type="eggNOG" id="arCOG05348">
    <property type="taxonomic scope" value="Archaea"/>
</dbReference>
<name>F4FYR1_METCR</name>
<evidence type="ECO:0000313" key="1">
    <source>
        <dbReference type="EMBL" id="AEB94300.1"/>
    </source>
</evidence>
<protein>
    <recommendedName>
        <fullName evidence="3">FAD-dependent pyridine nucleotide-disulfide oxidoreductase</fullName>
    </recommendedName>
</protein>
<dbReference type="InterPro" id="IPR036188">
    <property type="entry name" value="FAD/NAD-bd_sf"/>
</dbReference>
<dbReference type="InterPro" id="IPR052541">
    <property type="entry name" value="SQRD"/>
</dbReference>
<dbReference type="AlphaFoldDB" id="F4FYR1"/>
<dbReference type="PATRIC" id="fig|1006006.8.peg.192"/>